<sequence length="295" mass="31506">MIAGHAIKAGLEGMGVAIAIVSARLRQMLRKSKIALLVAALAAASACERQSAPSENATVPVEQNEANTAEALPLPAAAMDRAEFLKTIAEAANAHVAGVDNKSAQSGLQGRRFAIRVRFGCNGPALAGSTDALRWSAGKDASSFEVRATPNISLEDPMFMDLSEETIETVEGFWIPRPWLSADTCPRPAAQAIEVTPMPPVAGIAEYFTVEDSRVRSRSGRAYSAVEKLGADDALPTDGLALLLEGRFTAWPDGRVIRCRGDGRFRPPACIASVHLDRASVIWPTTDEVIAEWRD</sequence>
<gene>
    <name evidence="1" type="ORF">D3M59_03130</name>
</gene>
<evidence type="ECO:0000313" key="1">
    <source>
        <dbReference type="EMBL" id="RIX31993.1"/>
    </source>
</evidence>
<proteinExistence type="predicted"/>
<dbReference type="EMBL" id="QXTF01000001">
    <property type="protein sequence ID" value="RIX31993.1"/>
    <property type="molecule type" value="Genomic_DNA"/>
</dbReference>
<organism evidence="1 2">
    <name type="scientific">Sphingomonas edaphi</name>
    <dbReference type="NCBI Taxonomy" id="2315689"/>
    <lineage>
        <taxon>Bacteria</taxon>
        <taxon>Pseudomonadati</taxon>
        <taxon>Pseudomonadota</taxon>
        <taxon>Alphaproteobacteria</taxon>
        <taxon>Sphingomonadales</taxon>
        <taxon>Sphingomonadaceae</taxon>
        <taxon>Sphingomonas</taxon>
    </lineage>
</organism>
<evidence type="ECO:0000313" key="2">
    <source>
        <dbReference type="Proteomes" id="UP000285023"/>
    </source>
</evidence>
<protein>
    <submittedName>
        <fullName evidence="1">Uncharacterized protein</fullName>
    </submittedName>
</protein>
<dbReference type="OrthoDB" id="7470453at2"/>
<keyword evidence="2" id="KW-1185">Reference proteome</keyword>
<name>A0A418Q2G1_9SPHN</name>
<dbReference type="Proteomes" id="UP000285023">
    <property type="component" value="Unassembled WGS sequence"/>
</dbReference>
<reference evidence="1 2" key="1">
    <citation type="submission" date="2018-09" db="EMBL/GenBank/DDBJ databases">
        <title>Sphingomonas sp. DAC4.</title>
        <authorList>
            <person name="Seo T."/>
        </authorList>
    </citation>
    <scope>NUCLEOTIDE SEQUENCE [LARGE SCALE GENOMIC DNA]</scope>
    <source>
        <strain evidence="1 2">DAC4</strain>
    </source>
</reference>
<comment type="caution">
    <text evidence="1">The sequence shown here is derived from an EMBL/GenBank/DDBJ whole genome shotgun (WGS) entry which is preliminary data.</text>
</comment>
<dbReference type="AlphaFoldDB" id="A0A418Q2G1"/>
<accession>A0A418Q2G1</accession>
<dbReference type="RefSeq" id="WP_119531499.1">
    <property type="nucleotide sequence ID" value="NZ_QXTF01000001.1"/>
</dbReference>